<organism evidence="8 9">
    <name type="scientific">Zymoseptoria brevis</name>
    <dbReference type="NCBI Taxonomy" id="1047168"/>
    <lineage>
        <taxon>Eukaryota</taxon>
        <taxon>Fungi</taxon>
        <taxon>Dikarya</taxon>
        <taxon>Ascomycota</taxon>
        <taxon>Pezizomycotina</taxon>
        <taxon>Dothideomycetes</taxon>
        <taxon>Dothideomycetidae</taxon>
        <taxon>Mycosphaerellales</taxon>
        <taxon>Mycosphaerellaceae</taxon>
        <taxon>Zymoseptoria</taxon>
    </lineage>
</organism>
<feature type="region of interest" description="Disordered" evidence="5">
    <location>
        <begin position="207"/>
        <end position="245"/>
    </location>
</feature>
<accession>A0A0F4GD39</accession>
<dbReference type="PANTHER" id="PTHR12100">
    <property type="entry name" value="SEC10"/>
    <property type="match status" value="1"/>
</dbReference>
<dbReference type="Proteomes" id="UP000033647">
    <property type="component" value="Unassembled WGS sequence"/>
</dbReference>
<evidence type="ECO:0000313" key="9">
    <source>
        <dbReference type="Proteomes" id="UP000033647"/>
    </source>
</evidence>
<dbReference type="STRING" id="1047168.A0A0F4GD39"/>
<gene>
    <name evidence="8" type="ORF">TI39_contig4125g00008</name>
</gene>
<dbReference type="InterPro" id="IPR048625">
    <property type="entry name" value="Sec10_N"/>
</dbReference>
<protein>
    <submittedName>
        <fullName evidence="8">Exocyst complex component sec10 like protein</fullName>
    </submittedName>
</protein>
<reference evidence="8 9" key="1">
    <citation type="submission" date="2015-03" db="EMBL/GenBank/DDBJ databases">
        <title>RNA-seq based gene annotation and comparative genomics of four Zymoseptoria species reveal species-specific pathogenicity related genes and transposable element activity.</title>
        <authorList>
            <person name="Grandaubert J."/>
            <person name="Bhattacharyya A."/>
            <person name="Stukenbrock E.H."/>
        </authorList>
    </citation>
    <scope>NUCLEOTIDE SEQUENCE [LARGE SCALE GENOMIC DNA]</scope>
    <source>
        <strain evidence="8 9">Zb18110</strain>
    </source>
</reference>
<comment type="similarity">
    <text evidence="1">Belongs to the SEC10 family.</text>
</comment>
<feature type="region of interest" description="Disordered" evidence="5">
    <location>
        <begin position="90"/>
        <end position="109"/>
    </location>
</feature>
<dbReference type="EMBL" id="LAFY01004085">
    <property type="protein sequence ID" value="KJX95259.1"/>
    <property type="molecule type" value="Genomic_DNA"/>
</dbReference>
<evidence type="ECO:0000259" key="6">
    <source>
        <dbReference type="Pfam" id="PF07393"/>
    </source>
</evidence>
<keyword evidence="9" id="KW-1185">Reference proteome</keyword>
<dbReference type="Pfam" id="PF20667">
    <property type="entry name" value="Sec10_N"/>
    <property type="match status" value="1"/>
</dbReference>
<feature type="compositionally biased region" description="Basic and acidic residues" evidence="5">
    <location>
        <begin position="90"/>
        <end position="99"/>
    </location>
</feature>
<feature type="domain" description="Exocyst complex component Sec10 N-terminal" evidence="7">
    <location>
        <begin position="62"/>
        <end position="181"/>
    </location>
</feature>
<dbReference type="OrthoDB" id="125856at2759"/>
<keyword evidence="2" id="KW-0813">Transport</keyword>
<evidence type="ECO:0000256" key="4">
    <source>
        <dbReference type="ARBA" id="ARBA00023054"/>
    </source>
</evidence>
<keyword evidence="4" id="KW-0175">Coiled coil</keyword>
<dbReference type="AlphaFoldDB" id="A0A0F4GD39"/>
<dbReference type="InterPro" id="IPR048627">
    <property type="entry name" value="Sec10_HB"/>
</dbReference>
<sequence length="869" mass="97056">MSTHRSQASIHTLRSSQVFTLDTFSSKDFIVKDFVESLSDAAQPARRSAPASSAQASQAFDPKPLIRTFEHALSRLKSLSEDLQERENELSASVRRAEGQHNTNIKSREQELERAIASFRQLERTLDGDGDGDDGGNAAMRIGERLEELDRQRQRAQDAKFILQCWLEVSERGDLTSLDDVRRAGGGEGKVRCAHIARQLLKISQRLDGDLEPQGGATPKLNGRQSTNGLNGNDNDSPIEGGRRTVDGQRPREIIEKFLEMLEKDLLKSFDEFYRRQNFEGMRECASALQDFSDGNSVISLFVNQHQFFIDRSQLVTEEVIVDSETWERLADPDAEPPGVEPSLQSLVDEVKVVMQEESFIIKRAFPYCEAVLARFLQRVFQQSIQQRLEMVLNKADSISSLAFLRTLQASKSYISSLVEDLKNHGLTEHPEPVSSVSAAVLDQQLDELFVPYFTGTSYIEREKRNLAELFEGMLFKFALYHSRRRKVHIQSNSYLGAISARSKEFISSAREAYVERLDNSDLQPGQKATLLRVAGLSPSKDQFTAVEIDVTDEDGQLSLPFAKRMLKWLAEGVGRGLELAGGGNETPKEVRELLHLLISNMGEIYLETALDAANDFASAAEANSKSEPDLTFITDLRTSISILHLMLTTIQLLLLPLASSNLTIKRDLEKQTSTFTDRMENKVDSVLQKTIDAALAWTSRLLSGQKKTDFKPKDDAQLRLDQLQTSTCESIFTFLERLHSRASTALSGRVLESFSVELAVGLRTLLLQHFKSYQVSLTGALVVSKDITKYIELLRSWDLPSSFDPSLEGLTEIANLFVIGSDALRDRLRNIGTGTGGLQGVERADLRPYILRREDAGSVGVQAVLNAL</sequence>
<dbReference type="GO" id="GO:0000145">
    <property type="term" value="C:exocyst"/>
    <property type="evidence" value="ECO:0007669"/>
    <property type="project" value="TreeGrafter"/>
</dbReference>
<evidence type="ECO:0000256" key="1">
    <source>
        <dbReference type="ARBA" id="ARBA00006572"/>
    </source>
</evidence>
<dbReference type="Pfam" id="PF07393">
    <property type="entry name" value="Sec10_HB"/>
    <property type="match status" value="1"/>
</dbReference>
<evidence type="ECO:0000259" key="7">
    <source>
        <dbReference type="Pfam" id="PF20667"/>
    </source>
</evidence>
<dbReference type="PANTHER" id="PTHR12100:SF0">
    <property type="entry name" value="EXOCYST COMPLEX COMPONENT 5"/>
    <property type="match status" value="1"/>
</dbReference>
<proteinExistence type="inferred from homology"/>
<keyword evidence="3" id="KW-0268">Exocytosis</keyword>
<evidence type="ECO:0000256" key="5">
    <source>
        <dbReference type="SAM" id="MobiDB-lite"/>
    </source>
</evidence>
<name>A0A0F4GD39_9PEZI</name>
<dbReference type="GO" id="GO:0006893">
    <property type="term" value="P:Golgi to plasma membrane transport"/>
    <property type="evidence" value="ECO:0007669"/>
    <property type="project" value="TreeGrafter"/>
</dbReference>
<evidence type="ECO:0000313" key="8">
    <source>
        <dbReference type="EMBL" id="KJX95259.1"/>
    </source>
</evidence>
<feature type="compositionally biased region" description="Polar residues" evidence="5">
    <location>
        <begin position="223"/>
        <end position="236"/>
    </location>
</feature>
<evidence type="ECO:0000256" key="3">
    <source>
        <dbReference type="ARBA" id="ARBA00022483"/>
    </source>
</evidence>
<dbReference type="InterPro" id="IPR009976">
    <property type="entry name" value="Sec10-like"/>
</dbReference>
<comment type="caution">
    <text evidence="8">The sequence shown here is derived from an EMBL/GenBank/DDBJ whole genome shotgun (WGS) entry which is preliminary data.</text>
</comment>
<evidence type="ECO:0000256" key="2">
    <source>
        <dbReference type="ARBA" id="ARBA00022448"/>
    </source>
</evidence>
<feature type="domain" description="Exocyst complex component Sec10-like alpha-helical bundle" evidence="6">
    <location>
        <begin position="192"/>
        <end position="863"/>
    </location>
</feature>
<dbReference type="GO" id="GO:0006887">
    <property type="term" value="P:exocytosis"/>
    <property type="evidence" value="ECO:0007669"/>
    <property type="project" value="UniProtKB-KW"/>
</dbReference>